<dbReference type="RefSeq" id="WP_242690284.1">
    <property type="nucleotide sequence ID" value="NZ_JAFNAW010000060.1"/>
</dbReference>
<keyword evidence="2" id="KW-1003">Cell membrane</keyword>
<feature type="region of interest" description="Disordered" evidence="4">
    <location>
        <begin position="713"/>
        <end position="766"/>
    </location>
</feature>
<dbReference type="Proteomes" id="UP001595557">
    <property type="component" value="Unassembled WGS sequence"/>
</dbReference>
<evidence type="ECO:0000256" key="4">
    <source>
        <dbReference type="SAM" id="MobiDB-lite"/>
    </source>
</evidence>
<evidence type="ECO:0000259" key="6">
    <source>
        <dbReference type="PROSITE" id="PS51379"/>
    </source>
</evidence>
<keyword evidence="5" id="KW-0812">Transmembrane</keyword>
<dbReference type="SMART" id="SM00900">
    <property type="entry name" value="FMN_bind"/>
    <property type="match status" value="1"/>
</dbReference>
<dbReference type="EMBL" id="JBHRTE010000010">
    <property type="protein sequence ID" value="MFC3166958.1"/>
    <property type="molecule type" value="Genomic_DNA"/>
</dbReference>
<dbReference type="PROSITE" id="PS51379">
    <property type="entry name" value="4FE4S_FER_2"/>
    <property type="match status" value="1"/>
</dbReference>
<feature type="transmembrane region" description="Helical" evidence="5">
    <location>
        <begin position="442"/>
        <end position="462"/>
    </location>
</feature>
<name>A0ABV7IBS1_9RHOB</name>
<dbReference type="InterPro" id="IPR052378">
    <property type="entry name" value="NosR_regulator"/>
</dbReference>
<feature type="transmembrane region" description="Helical" evidence="5">
    <location>
        <begin position="613"/>
        <end position="633"/>
    </location>
</feature>
<feature type="transmembrane region" description="Helical" evidence="5">
    <location>
        <begin position="513"/>
        <end position="533"/>
    </location>
</feature>
<evidence type="ECO:0000256" key="1">
    <source>
        <dbReference type="ARBA" id="ARBA00004236"/>
    </source>
</evidence>
<comment type="caution">
    <text evidence="7">The sequence shown here is derived from an EMBL/GenBank/DDBJ whole genome shotgun (WGS) entry which is preliminary data.</text>
</comment>
<gene>
    <name evidence="7" type="ORF">ACFOD7_02730</name>
</gene>
<dbReference type="SUPFAM" id="SSF54862">
    <property type="entry name" value="4Fe-4S ferredoxins"/>
    <property type="match status" value="1"/>
</dbReference>
<evidence type="ECO:0000256" key="3">
    <source>
        <dbReference type="ARBA" id="ARBA00023136"/>
    </source>
</evidence>
<evidence type="ECO:0000256" key="5">
    <source>
        <dbReference type="SAM" id="Phobius"/>
    </source>
</evidence>
<organism evidence="7 8">
    <name type="scientific">Paracoccus fontiphilus</name>
    <dbReference type="NCBI Taxonomy" id="1815556"/>
    <lineage>
        <taxon>Bacteria</taxon>
        <taxon>Pseudomonadati</taxon>
        <taxon>Pseudomonadota</taxon>
        <taxon>Alphaproteobacteria</taxon>
        <taxon>Rhodobacterales</taxon>
        <taxon>Paracoccaceae</taxon>
        <taxon>Paracoccus</taxon>
    </lineage>
</organism>
<dbReference type="PANTHER" id="PTHR30224">
    <property type="entry name" value="ELECTRON TRANSPORT PROTEIN"/>
    <property type="match status" value="1"/>
</dbReference>
<dbReference type="InterPro" id="IPR017896">
    <property type="entry name" value="4Fe4S_Fe-S-bd"/>
</dbReference>
<proteinExistence type="predicted"/>
<protein>
    <submittedName>
        <fullName evidence="7">4Fe-4S binding protein</fullName>
    </submittedName>
</protein>
<feature type="transmembrane region" description="Helical" evidence="5">
    <location>
        <begin position="474"/>
        <end position="501"/>
    </location>
</feature>
<feature type="transmembrane region" description="Helical" evidence="5">
    <location>
        <begin position="575"/>
        <end position="593"/>
    </location>
</feature>
<keyword evidence="3 5" id="KW-0472">Membrane</keyword>
<keyword evidence="8" id="KW-1185">Reference proteome</keyword>
<evidence type="ECO:0000313" key="7">
    <source>
        <dbReference type="EMBL" id="MFC3166958.1"/>
    </source>
</evidence>
<sequence length="766" mass="82927">MKFISQFLLWGTRVTNMSRPPGIRAESGIAMRLPFLSRILRVVAVTTVVAAGMASQAVPPADAAPAALPAGQETTIPTEPTVGLAESLFQLPPASYPALIRQEKPVPGWRVETDGRILGVIGSTWELVGSAGYSGRPLDVLIAVSPGGRIVGAQLMRHAEPVLTLGISDAAIASYVQGFRGYDIHRPDKGTGAPDVISRATVTTGVIRDGILRTARILAGAQGQNGVIDRVSYAPASWAELEGMGALVHARVSMADAAAAMPTARPEILPSDGPWFEMWTGILDTPTVGANLLGQQQLTKVAADLQPGEALLGIFSRGLQSHRGTEYRRAGRFDRIAITQDDTRLVPASDAYISIPRLAIEGAPELKERSVFRFNADPATGGIDLTRPFNVTITTTRAGPDGATLALPISAEVTLPDAFRVVAPEPELPLWQRFWIEKRPQIAVVGAMLAVLGLILFGQEWLVRRPLLWRRLRLGYLTATLLVLGWGLNAQLSIVQVIAFLHALVFGFQWETFLIAPLIFVLWSAVALGMLFWGRGVFCGWLCPFGALQELTNAIAQRLGVRQIAVPQALHERLWVIKYTLFVALVALSFYSMEKALVMAEVEPFKTAISMHFVRPWPFVLFVAILLGAGLFIERFYCRYLCPLGAGLALPAKLKIFDWLKRRPQCGRECRLCETKCPVGAIDPLGRINPNECVLCLRCQVIMNDPGTCPVLKRRTRGGDRIPPLPTAPATPAAPPPIIPSQVPAGAHDGVASAPPPAFQSRQVKP</sequence>
<keyword evidence="5" id="KW-1133">Transmembrane helix</keyword>
<evidence type="ECO:0000313" key="8">
    <source>
        <dbReference type="Proteomes" id="UP001595557"/>
    </source>
</evidence>
<reference evidence="8" key="1">
    <citation type="journal article" date="2019" name="Int. J. Syst. Evol. Microbiol.">
        <title>The Global Catalogue of Microorganisms (GCM) 10K type strain sequencing project: providing services to taxonomists for standard genome sequencing and annotation.</title>
        <authorList>
            <consortium name="The Broad Institute Genomics Platform"/>
            <consortium name="The Broad Institute Genome Sequencing Center for Infectious Disease"/>
            <person name="Wu L."/>
            <person name="Ma J."/>
        </authorList>
    </citation>
    <scope>NUCLEOTIDE SEQUENCE [LARGE SCALE GENOMIC DNA]</scope>
    <source>
        <strain evidence="8">KCTC 52239</strain>
    </source>
</reference>
<accession>A0ABV7IBS1</accession>
<evidence type="ECO:0000256" key="2">
    <source>
        <dbReference type="ARBA" id="ARBA00022475"/>
    </source>
</evidence>
<dbReference type="InterPro" id="IPR007329">
    <property type="entry name" value="FMN-bd"/>
</dbReference>
<comment type="subcellular location">
    <subcellularLocation>
        <location evidence="1">Cell membrane</location>
    </subcellularLocation>
</comment>
<feature type="compositionally biased region" description="Pro residues" evidence="4">
    <location>
        <begin position="723"/>
        <end position="739"/>
    </location>
</feature>
<feature type="domain" description="4Fe-4S ferredoxin-type" evidence="6">
    <location>
        <begin position="657"/>
        <end position="687"/>
    </location>
</feature>
<dbReference type="PANTHER" id="PTHR30224:SF4">
    <property type="entry name" value="ELECTRON TRANSPORT PROTEIN YCCM-RELATED"/>
    <property type="match status" value="1"/>
</dbReference>
<dbReference type="Pfam" id="PF12801">
    <property type="entry name" value="Fer4_5"/>
    <property type="match status" value="2"/>
</dbReference>